<evidence type="ECO:0000259" key="3">
    <source>
        <dbReference type="PROSITE" id="PS50042"/>
    </source>
</evidence>
<dbReference type="Pfam" id="PF10335">
    <property type="entry name" value="DUF294_C"/>
    <property type="match status" value="1"/>
</dbReference>
<keyword evidence="6" id="KW-1185">Reference proteome</keyword>
<feature type="domain" description="CBS" evidence="4">
    <location>
        <begin position="239"/>
        <end position="298"/>
    </location>
</feature>
<reference evidence="5 6" key="1">
    <citation type="submission" date="2018-04" db="EMBL/GenBank/DDBJ databases">
        <title>Complete genome uncultured novel isolate.</title>
        <authorList>
            <person name="Merlino G."/>
        </authorList>
    </citation>
    <scope>NUCLEOTIDE SEQUENCE [LARGE SCALE GENOMIC DNA]</scope>
    <source>
        <strain evidence="6">R1DC9</strain>
    </source>
</reference>
<dbReference type="CDD" id="cd05401">
    <property type="entry name" value="NT_GlnE_GlnD_like"/>
    <property type="match status" value="1"/>
</dbReference>
<dbReference type="OrthoDB" id="9810963at2"/>
<dbReference type="InterPro" id="IPR005105">
    <property type="entry name" value="GlnD_Uridyltrans_N"/>
</dbReference>
<evidence type="ECO:0000313" key="6">
    <source>
        <dbReference type="Proteomes" id="UP000298616"/>
    </source>
</evidence>
<dbReference type="InterPro" id="IPR000595">
    <property type="entry name" value="cNMP-bd_dom"/>
</dbReference>
<dbReference type="PROSITE" id="PS51371">
    <property type="entry name" value="CBS"/>
    <property type="match status" value="2"/>
</dbReference>
<keyword evidence="2" id="KW-0129">CBS domain</keyword>
<dbReference type="RefSeq" id="WP_137091448.1">
    <property type="nucleotide sequence ID" value="NZ_CP028923.1"/>
</dbReference>
<name>A0A4D7JQR8_9BACT</name>
<protein>
    <recommendedName>
        <fullName evidence="7">CBS domain-containing protein</fullName>
    </recommendedName>
</protein>
<evidence type="ECO:0000256" key="1">
    <source>
        <dbReference type="ARBA" id="ARBA00022737"/>
    </source>
</evidence>
<keyword evidence="1" id="KW-0677">Repeat</keyword>
<dbReference type="InterPro" id="IPR018490">
    <property type="entry name" value="cNMP-bd_dom_sf"/>
</dbReference>
<dbReference type="Pfam" id="PF00571">
    <property type="entry name" value="CBS"/>
    <property type="match status" value="2"/>
</dbReference>
<dbReference type="SMART" id="SM00116">
    <property type="entry name" value="CBS"/>
    <property type="match status" value="2"/>
</dbReference>
<dbReference type="InterPro" id="IPR000644">
    <property type="entry name" value="CBS_dom"/>
</dbReference>
<gene>
    <name evidence="5" type="ORF">DCC35_14400</name>
</gene>
<dbReference type="InterPro" id="IPR018821">
    <property type="entry name" value="DUF294_put_nucleoTrafse_sb-bd"/>
</dbReference>
<organism evidence="5 6">
    <name type="scientific">Mangrovivirga cuniculi</name>
    <dbReference type="NCBI Taxonomy" id="2715131"/>
    <lineage>
        <taxon>Bacteria</taxon>
        <taxon>Pseudomonadati</taxon>
        <taxon>Bacteroidota</taxon>
        <taxon>Cytophagia</taxon>
        <taxon>Cytophagales</taxon>
        <taxon>Mangrovivirgaceae</taxon>
        <taxon>Mangrovivirga</taxon>
    </lineage>
</organism>
<feature type="domain" description="CBS" evidence="4">
    <location>
        <begin position="175"/>
        <end position="233"/>
    </location>
</feature>
<sequence length="640" mass="72387">MKPKNPAVLRVAEFMSNYAPFSLIPKENVEFFAQHTEIIYLKKNSSVFKKGEPATGYLYLLEKGSVNIYTEEDKLSDTCAEGDIFGVRSVLSGNNFVLTAKTQEESFIYAIPGSLINDELKQNAELAAFFASGLAGGSTIIRSNFSGSQHGLFDELNKSKPSHLFRIQDLLELRVKNDLISVDPQQTIKEVAEIMLNKKVGSVIVTNKDLSPAGIFTDHDFRNVVASAISVDSRIETVMSSPVVTIKAEKMVSDLQQLMLEKGFHHVAITEDGTINSKVKTVISQKDLMLFEGDKPDVILRNIKIVESIEQLKNISENVSNLSHHYVKAEFPIDQVSKIITTLNDELTKKAIELALEETEDVPDKKYWCWFSLGSLGRKEQLIKTDQDNALIFKDSISEIEARALKNFAKKAVENLFQIGFEYCPANMMASNPKWNKSESEWNDIFRSWIKTPVQDALLHSTIFFDFRPIYGENDLIEILYNNINGLIERNESFLNHLAGNALRNPPPLSFFRKFIIEKSGEHKEMFDIKARALMPLVDAARVLAFSSFQNKATNTKERFEIAAEMDKKNAKLLNGAGEAHGFLLKLRAEFGHKNQDSGRYINPDQLNQFERTALKDCFKIINEIQRILEVRYNLGFLAK</sequence>
<dbReference type="Pfam" id="PF03445">
    <property type="entry name" value="DUF294"/>
    <property type="match status" value="1"/>
</dbReference>
<dbReference type="KEGG" id="fpf:DCC35_14400"/>
<dbReference type="PANTHER" id="PTHR48108">
    <property type="entry name" value="CBS DOMAIN-CONTAINING PROTEIN CBSX2, CHLOROPLASTIC"/>
    <property type="match status" value="1"/>
</dbReference>
<dbReference type="PROSITE" id="PS50042">
    <property type="entry name" value="CNMP_BINDING_3"/>
    <property type="match status" value="1"/>
</dbReference>
<dbReference type="SUPFAM" id="SSF54631">
    <property type="entry name" value="CBS-domain pair"/>
    <property type="match status" value="1"/>
</dbReference>
<dbReference type="Proteomes" id="UP000298616">
    <property type="component" value="Chromosome"/>
</dbReference>
<dbReference type="GO" id="GO:0008773">
    <property type="term" value="F:[protein-PII] uridylyltransferase activity"/>
    <property type="evidence" value="ECO:0007669"/>
    <property type="project" value="InterPro"/>
</dbReference>
<dbReference type="SMART" id="SM00100">
    <property type="entry name" value="cNMP"/>
    <property type="match status" value="1"/>
</dbReference>
<feature type="domain" description="Cyclic nucleotide-binding" evidence="3">
    <location>
        <begin position="58"/>
        <end position="111"/>
    </location>
</feature>
<dbReference type="SUPFAM" id="SSF51206">
    <property type="entry name" value="cAMP-binding domain-like"/>
    <property type="match status" value="1"/>
</dbReference>
<evidence type="ECO:0008006" key="7">
    <source>
        <dbReference type="Google" id="ProtNLM"/>
    </source>
</evidence>
<dbReference type="EMBL" id="CP028923">
    <property type="protein sequence ID" value="QCK15850.1"/>
    <property type="molecule type" value="Genomic_DNA"/>
</dbReference>
<evidence type="ECO:0000259" key="4">
    <source>
        <dbReference type="PROSITE" id="PS51371"/>
    </source>
</evidence>
<evidence type="ECO:0000256" key="2">
    <source>
        <dbReference type="PROSITE-ProRule" id="PRU00703"/>
    </source>
</evidence>
<dbReference type="CDD" id="cd00038">
    <property type="entry name" value="CAP_ED"/>
    <property type="match status" value="1"/>
</dbReference>
<accession>A0A4D7JQR8</accession>
<dbReference type="AlphaFoldDB" id="A0A4D7JQR8"/>
<evidence type="ECO:0000313" key="5">
    <source>
        <dbReference type="EMBL" id="QCK15850.1"/>
    </source>
</evidence>
<dbReference type="Gene3D" id="3.10.580.10">
    <property type="entry name" value="CBS-domain"/>
    <property type="match status" value="1"/>
</dbReference>
<proteinExistence type="predicted"/>
<dbReference type="InterPro" id="IPR051462">
    <property type="entry name" value="CBS_domain-containing"/>
</dbReference>
<dbReference type="Pfam" id="PF00027">
    <property type="entry name" value="cNMP_binding"/>
    <property type="match status" value="1"/>
</dbReference>
<dbReference type="Gene3D" id="2.60.120.10">
    <property type="entry name" value="Jelly Rolls"/>
    <property type="match status" value="1"/>
</dbReference>
<dbReference type="InterPro" id="IPR014710">
    <property type="entry name" value="RmlC-like_jellyroll"/>
</dbReference>
<dbReference type="PANTHER" id="PTHR48108:SF26">
    <property type="entry name" value="CBS DOMAIN-CONTAINING PROTEIN DDB_G0289609"/>
    <property type="match status" value="1"/>
</dbReference>
<dbReference type="InterPro" id="IPR046342">
    <property type="entry name" value="CBS_dom_sf"/>
</dbReference>